<gene>
    <name evidence="1" type="ORF">Moror_2295</name>
</gene>
<evidence type="ECO:0000313" key="2">
    <source>
        <dbReference type="Proteomes" id="UP000017559"/>
    </source>
</evidence>
<dbReference type="EMBL" id="AWSO01001000">
    <property type="protein sequence ID" value="ESK85909.1"/>
    <property type="molecule type" value="Genomic_DNA"/>
</dbReference>
<dbReference type="AlphaFoldDB" id="V2Y2P5"/>
<dbReference type="KEGG" id="mrr:Moror_2295"/>
<accession>V2Y2P5</accession>
<keyword evidence="2" id="KW-1185">Reference proteome</keyword>
<dbReference type="HOGENOM" id="CLU_075133_2_0_1"/>
<dbReference type="STRING" id="1381753.V2Y2P5"/>
<reference evidence="1 2" key="1">
    <citation type="journal article" date="2014" name="BMC Genomics">
        <title>Genome and secretome analysis of the hemibiotrophic fungal pathogen, Moniliophthora roreri, which causes frosty pod rot disease of cacao: mechanisms of the biotrophic and necrotrophic phases.</title>
        <authorList>
            <person name="Meinhardt L.W."/>
            <person name="Costa G.G.L."/>
            <person name="Thomazella D.P.T."/>
            <person name="Teixeira P.J.P.L."/>
            <person name="Carazzolle M.F."/>
            <person name="Schuster S.C."/>
            <person name="Carlson J.E."/>
            <person name="Guiltinan M.J."/>
            <person name="Mieczkowski P."/>
            <person name="Farmer A."/>
            <person name="Ramaraj T."/>
            <person name="Crozier J."/>
            <person name="Davis R.E."/>
            <person name="Shao J."/>
            <person name="Melnick R.L."/>
            <person name="Pereira G.A.G."/>
            <person name="Bailey B.A."/>
        </authorList>
    </citation>
    <scope>NUCLEOTIDE SEQUENCE [LARGE SCALE GENOMIC DNA]</scope>
    <source>
        <strain evidence="1 2">MCA 2997</strain>
    </source>
</reference>
<protein>
    <recommendedName>
        <fullName evidence="3">BTB domain-containing protein</fullName>
    </recommendedName>
</protein>
<dbReference type="Proteomes" id="UP000017559">
    <property type="component" value="Unassembled WGS sequence"/>
</dbReference>
<evidence type="ECO:0008006" key="3">
    <source>
        <dbReference type="Google" id="ProtNLM"/>
    </source>
</evidence>
<dbReference type="OrthoDB" id="3184970at2759"/>
<evidence type="ECO:0000313" key="1">
    <source>
        <dbReference type="EMBL" id="ESK85909.1"/>
    </source>
</evidence>
<proteinExistence type="predicted"/>
<name>V2Y2P5_MONRO</name>
<sequence>MMAPISMQLASSYPCPVESCSLPVDVILKSSDGQLFGAHTKNLESFTEGFPLSGSVICRSDEQTELTENANVLKLFLAFTHNAPAPDLSSYDIDIIIGLAEAAEKYMNHFASGMCRKALRSLAEQSADNALRVLRFKSINNDIEDIDYVAERTVGLGIIHVLDSFGEHLRGFSIWLRYQQSYNEGFQKYQNACSTYTSAHLIVARSESGHKVSRVVVCDQLRKVTDLVCLVILQLNSTGIPTPETFQTAVNLVRLYPNVSIPCTCGLNDWADGVKKTLIDRPKWSDFANKGTP</sequence>
<organism evidence="1 2">
    <name type="scientific">Moniliophthora roreri (strain MCA 2997)</name>
    <name type="common">Cocoa frosty pod rot fungus</name>
    <name type="synonym">Crinipellis roreri</name>
    <dbReference type="NCBI Taxonomy" id="1381753"/>
    <lineage>
        <taxon>Eukaryota</taxon>
        <taxon>Fungi</taxon>
        <taxon>Dikarya</taxon>
        <taxon>Basidiomycota</taxon>
        <taxon>Agaricomycotina</taxon>
        <taxon>Agaricomycetes</taxon>
        <taxon>Agaricomycetidae</taxon>
        <taxon>Agaricales</taxon>
        <taxon>Marasmiineae</taxon>
        <taxon>Marasmiaceae</taxon>
        <taxon>Moniliophthora</taxon>
    </lineage>
</organism>
<comment type="caution">
    <text evidence="1">The sequence shown here is derived from an EMBL/GenBank/DDBJ whole genome shotgun (WGS) entry which is preliminary data.</text>
</comment>